<name>A0A3S3MXN9_9MAGN</name>
<proteinExistence type="inferred from homology"/>
<keyword evidence="5 7" id="KW-0472">Membrane</keyword>
<feature type="transmembrane region" description="Helical" evidence="7">
    <location>
        <begin position="235"/>
        <end position="258"/>
    </location>
</feature>
<feature type="region of interest" description="Disordered" evidence="6">
    <location>
        <begin position="518"/>
        <end position="570"/>
    </location>
</feature>
<protein>
    <submittedName>
        <fullName evidence="8">Ethylene-insensitive protein 2-like protein</fullName>
    </submittedName>
</protein>
<feature type="compositionally biased region" description="Acidic residues" evidence="6">
    <location>
        <begin position="610"/>
        <end position="623"/>
    </location>
</feature>
<feature type="region of interest" description="Disordered" evidence="6">
    <location>
        <begin position="1269"/>
        <end position="1292"/>
    </location>
</feature>
<dbReference type="PIRSF" id="PIRSF037378">
    <property type="entry name" value="EIN2"/>
    <property type="match status" value="1"/>
</dbReference>
<dbReference type="GO" id="GO:0015086">
    <property type="term" value="F:cadmium ion transmembrane transporter activity"/>
    <property type="evidence" value="ECO:0007669"/>
    <property type="project" value="TreeGrafter"/>
</dbReference>
<evidence type="ECO:0000256" key="5">
    <source>
        <dbReference type="ARBA" id="ARBA00023136"/>
    </source>
</evidence>
<evidence type="ECO:0000256" key="2">
    <source>
        <dbReference type="ARBA" id="ARBA00009965"/>
    </source>
</evidence>
<dbReference type="PRINTS" id="PR00447">
    <property type="entry name" value="NATRESASSCMP"/>
</dbReference>
<feature type="transmembrane region" description="Helical" evidence="7">
    <location>
        <begin position="12"/>
        <end position="33"/>
    </location>
</feature>
<comment type="caution">
    <text evidence="8">The sequence shown here is derived from an EMBL/GenBank/DDBJ whole genome shotgun (WGS) entry which is preliminary data.</text>
</comment>
<keyword evidence="3 7" id="KW-0812">Transmembrane</keyword>
<feature type="transmembrane region" description="Helical" evidence="7">
    <location>
        <begin position="398"/>
        <end position="416"/>
    </location>
</feature>
<feature type="transmembrane region" description="Helical" evidence="7">
    <location>
        <begin position="355"/>
        <end position="378"/>
    </location>
</feature>
<evidence type="ECO:0000313" key="9">
    <source>
        <dbReference type="Proteomes" id="UP000283530"/>
    </source>
</evidence>
<dbReference type="InterPro" id="IPR017187">
    <property type="entry name" value="EIN2"/>
</dbReference>
<organism evidence="8 9">
    <name type="scientific">Cinnamomum micranthum f. kanehirae</name>
    <dbReference type="NCBI Taxonomy" id="337451"/>
    <lineage>
        <taxon>Eukaryota</taxon>
        <taxon>Viridiplantae</taxon>
        <taxon>Streptophyta</taxon>
        <taxon>Embryophyta</taxon>
        <taxon>Tracheophyta</taxon>
        <taxon>Spermatophyta</taxon>
        <taxon>Magnoliopsida</taxon>
        <taxon>Magnoliidae</taxon>
        <taxon>Laurales</taxon>
        <taxon>Lauraceae</taxon>
        <taxon>Cinnamomum</taxon>
    </lineage>
</organism>
<feature type="compositionally biased region" description="Basic and acidic residues" evidence="6">
    <location>
        <begin position="530"/>
        <end position="539"/>
    </location>
</feature>
<dbReference type="InterPro" id="IPR001046">
    <property type="entry name" value="NRAMP_fam"/>
</dbReference>
<keyword evidence="4 7" id="KW-1133">Transmembrane helix</keyword>
<dbReference type="GO" id="GO:0009873">
    <property type="term" value="P:ethylene-activated signaling pathway"/>
    <property type="evidence" value="ECO:0007669"/>
    <property type="project" value="InterPro"/>
</dbReference>
<dbReference type="Proteomes" id="UP000283530">
    <property type="component" value="Unassembled WGS sequence"/>
</dbReference>
<sequence>MDTDNYSATKISCIVPQLFPSLGPVLLISMGYIDPGKWAAAVEGGARFGFDLVLLVLAFNCSAIFCQYISACVAVVTGKNLAQICSEEYNRPTCILLGVQAELSVIALELNMILGISYGLNLLFGLDMFICILLTASDAVLFPFLTALMDKCKTEMLFISAAGLALSFYVIGILTNQPEIPLIVDEIFPRLKGESAYTLMSLLGASIMPHNFYLHSSIIQQQQQWQRLRSISTGTFCHEHLFAIVCIFSVIFLVNLVVMLSAATVFHSAGLAVSFQDILFLLDQILRSPIAPFAFFLVLFFSNQVTTLTWNIGAQVLVHDFFEITPPVWIHRATVKSLAIVPALFCAWNSGAEGIYQLLIFSQVILALLLPSSVIPLFRVASSGLIMGVFKLSHFMEILALLVFLGMLALNIFFILEILFGDADWIGWNIGNSTTIPYMIILIAACASFSLMLWLAATPLSSARASSGMQIFNLASQKELPEPSECSEENELNVAHYDGDNDPRAEHAAMDKSVLSSENQVLESEVDLPETIKDSDPDHPNQSADVENYARSKSHTKESTSPVEQFPIPAGVDDVSADRLLGETKSQKVEPNDILAKTGMEVEVHTAGKDDDEVDVWEPEESPEGIAGSMSTSTYEGPGSFKNASGKSDDGGSGSLSRLSGLGRAARRQLATILNEFWGQLYDFHGHVTPNAKSKGIDVILGLELKPVVSTVKTDVAGTEYATKDFSEVERGSTFFTRSRDYDSPRQQRMSNLESSFGIQTGVPSWPSYFQSLDACVQNSRSNQLIANEKRYSSLRLPSYSDERDYQPATIHGYQMPSYLSRIDADRNADSLGIPLDPSTPKSTSHVPNYRNSLTSSSGQNGFASVNMSSIQNPSLPMVSKLQVEGPYYNASLVGTGGDSGPSAYTKKYHSLPDISGLTVYNRNSYLADRNTQWSNPIGPGPSASRLPFEQSTYLPTSSRAEGLPLAFDQLSPSKHYRDPFSMPINPNLDTKSLWSRQPFEQLFGVAGKPRNVGREGVVQKTISHSDSEAKLLQAFKSCVLKLLKLEGSDWLFRQNGGIDEDLIEQVAATERLLYEAEGNEVNQFHLGDSPYISSYGKFWLRNEEACHASFKVSSVPNCGEGCVWQVGLIVSFGVWCVRRILELSLMESRPELWGKYTYVLNRLQGILDPAFFKIRPPISTCSCLQIPSTLARRSGLPLPNGLSPATGKASRGRFTSAGMLLDLIKEVEAAVSCRKGRTGTAAGDVAFPKGKENLASVLKRYKRRLSNKSVGAHDGAPGSRKAPMPTNIFMQ</sequence>
<comment type="subcellular location">
    <subcellularLocation>
        <location evidence="1">Membrane</location>
        <topology evidence="1">Multi-pass membrane protein</topology>
    </subcellularLocation>
</comment>
<evidence type="ECO:0000313" key="8">
    <source>
        <dbReference type="EMBL" id="RWR81522.1"/>
    </source>
</evidence>
<evidence type="ECO:0000256" key="1">
    <source>
        <dbReference type="ARBA" id="ARBA00004141"/>
    </source>
</evidence>
<dbReference type="EMBL" id="QPKB01000003">
    <property type="protein sequence ID" value="RWR81522.1"/>
    <property type="molecule type" value="Genomic_DNA"/>
</dbReference>
<dbReference type="PANTHER" id="PTHR11706:SF75">
    <property type="entry name" value="ETHYLENE-INSENSITIVE PROTEIN 2"/>
    <property type="match status" value="1"/>
</dbReference>
<feature type="transmembrane region" description="Helical" evidence="7">
    <location>
        <begin position="53"/>
        <end position="82"/>
    </location>
</feature>
<accession>A0A3S3MXN9</accession>
<feature type="transmembrane region" description="Helical" evidence="7">
    <location>
        <begin position="122"/>
        <end position="145"/>
    </location>
</feature>
<dbReference type="STRING" id="337451.A0A3S3MXN9"/>
<comment type="similarity">
    <text evidence="2">Belongs to the NRAMP (TC 2.A.55) family.</text>
</comment>
<evidence type="ECO:0000256" key="6">
    <source>
        <dbReference type="SAM" id="MobiDB-lite"/>
    </source>
</evidence>
<evidence type="ECO:0000256" key="7">
    <source>
        <dbReference type="SAM" id="Phobius"/>
    </source>
</evidence>
<evidence type="ECO:0000256" key="3">
    <source>
        <dbReference type="ARBA" id="ARBA00022692"/>
    </source>
</evidence>
<evidence type="ECO:0000256" key="4">
    <source>
        <dbReference type="ARBA" id="ARBA00022989"/>
    </source>
</evidence>
<reference evidence="8 9" key="1">
    <citation type="journal article" date="2019" name="Nat. Plants">
        <title>Stout camphor tree genome fills gaps in understanding of flowering plant genome evolution.</title>
        <authorList>
            <person name="Chaw S.M."/>
            <person name="Liu Y.C."/>
            <person name="Wu Y.W."/>
            <person name="Wang H.Y."/>
            <person name="Lin C.I."/>
            <person name="Wu C.S."/>
            <person name="Ke H.M."/>
            <person name="Chang L.Y."/>
            <person name="Hsu C.Y."/>
            <person name="Yang H.T."/>
            <person name="Sudianto E."/>
            <person name="Hsu M.H."/>
            <person name="Wu K.P."/>
            <person name="Wang L.N."/>
            <person name="Leebens-Mack J.H."/>
            <person name="Tsai I.J."/>
        </authorList>
    </citation>
    <scope>NUCLEOTIDE SEQUENCE [LARGE SCALE GENOMIC DNA]</scope>
    <source>
        <strain evidence="9">cv. Chaw 1501</strain>
        <tissue evidence="8">Young leaves</tissue>
    </source>
</reference>
<feature type="transmembrane region" description="Helical" evidence="7">
    <location>
        <begin position="436"/>
        <end position="457"/>
    </location>
</feature>
<feature type="transmembrane region" description="Helical" evidence="7">
    <location>
        <begin position="157"/>
        <end position="175"/>
    </location>
</feature>
<dbReference type="GO" id="GO:0005384">
    <property type="term" value="F:manganese ion transmembrane transporter activity"/>
    <property type="evidence" value="ECO:0007669"/>
    <property type="project" value="TreeGrafter"/>
</dbReference>
<dbReference type="GO" id="GO:0005886">
    <property type="term" value="C:plasma membrane"/>
    <property type="evidence" value="ECO:0007669"/>
    <property type="project" value="TreeGrafter"/>
</dbReference>
<feature type="transmembrane region" description="Helical" evidence="7">
    <location>
        <begin position="195"/>
        <end position="214"/>
    </location>
</feature>
<feature type="region of interest" description="Disordered" evidence="6">
    <location>
        <begin position="604"/>
        <end position="655"/>
    </location>
</feature>
<dbReference type="OrthoDB" id="409173at2759"/>
<dbReference type="GO" id="GO:0034755">
    <property type="term" value="P:iron ion transmembrane transport"/>
    <property type="evidence" value="ECO:0007669"/>
    <property type="project" value="TreeGrafter"/>
</dbReference>
<gene>
    <name evidence="8" type="ORF">CKAN_01020900</name>
</gene>
<dbReference type="Pfam" id="PF01566">
    <property type="entry name" value="Nramp"/>
    <property type="match status" value="1"/>
</dbReference>
<keyword evidence="9" id="KW-1185">Reference proteome</keyword>
<feature type="transmembrane region" description="Helical" evidence="7">
    <location>
        <begin position="94"/>
        <end position="116"/>
    </location>
</feature>
<dbReference type="PANTHER" id="PTHR11706">
    <property type="entry name" value="SOLUTE CARRIER PROTEIN FAMILY 11 MEMBER"/>
    <property type="match status" value="1"/>
</dbReference>